<accession>A0A8J3EXY0</accession>
<keyword evidence="3" id="KW-1185">Reference proteome</keyword>
<dbReference type="SUPFAM" id="SSF140453">
    <property type="entry name" value="EsxAB dimer-like"/>
    <property type="match status" value="1"/>
</dbReference>
<dbReference type="InterPro" id="IPR010310">
    <property type="entry name" value="T7SS_ESAT-6-like"/>
</dbReference>
<dbReference type="RefSeq" id="WP_188354428.1">
    <property type="nucleotide sequence ID" value="NZ_BMDH01000001.1"/>
</dbReference>
<proteinExistence type="inferred from homology"/>
<evidence type="ECO:0000313" key="2">
    <source>
        <dbReference type="EMBL" id="GGI12736.1"/>
    </source>
</evidence>
<dbReference type="InterPro" id="IPR036689">
    <property type="entry name" value="ESAT-6-like_sf"/>
</dbReference>
<evidence type="ECO:0000313" key="3">
    <source>
        <dbReference type="Proteomes" id="UP000619536"/>
    </source>
</evidence>
<name>A0A8J3EXY0_9BIFI</name>
<organism evidence="2 3">
    <name type="scientific">Galliscardovia ingluviei</name>
    <dbReference type="NCBI Taxonomy" id="1769422"/>
    <lineage>
        <taxon>Bacteria</taxon>
        <taxon>Bacillati</taxon>
        <taxon>Actinomycetota</taxon>
        <taxon>Actinomycetes</taxon>
        <taxon>Bifidobacteriales</taxon>
        <taxon>Bifidobacteriaceae</taxon>
        <taxon>Galliscardovia</taxon>
    </lineage>
</organism>
<comment type="similarity">
    <text evidence="1">Belongs to the WXG100 family.</text>
</comment>
<reference evidence="2" key="2">
    <citation type="submission" date="2020-09" db="EMBL/GenBank/DDBJ databases">
        <authorList>
            <person name="Sun Q."/>
            <person name="Sedlacek I."/>
        </authorList>
    </citation>
    <scope>NUCLEOTIDE SEQUENCE</scope>
    <source>
        <strain evidence="2">CCM 8606</strain>
    </source>
</reference>
<dbReference type="EMBL" id="BMDH01000001">
    <property type="protein sequence ID" value="GGI12736.1"/>
    <property type="molecule type" value="Genomic_DNA"/>
</dbReference>
<gene>
    <name evidence="2" type="ORF">GCM10007377_02450</name>
</gene>
<dbReference type="NCBIfam" id="TIGR03930">
    <property type="entry name" value="WXG100_ESAT6"/>
    <property type="match status" value="1"/>
</dbReference>
<sequence length="96" mass="10435">MPQYQVDPEQIQAASAAVSASVSRIREAVAGMYSSLTQLQDVWHGGAAAQFTTVSEQWKQAQHQMELSLESIQQALSQASMVYSDAEAQATRLFAS</sequence>
<dbReference type="AlphaFoldDB" id="A0A8J3EXY0"/>
<protein>
    <recommendedName>
        <fullName evidence="1">ESAT-6-like protein</fullName>
    </recommendedName>
</protein>
<dbReference type="Pfam" id="PF06013">
    <property type="entry name" value="WXG100"/>
    <property type="match status" value="1"/>
</dbReference>
<dbReference type="Proteomes" id="UP000619536">
    <property type="component" value="Unassembled WGS sequence"/>
</dbReference>
<evidence type="ECO:0000256" key="1">
    <source>
        <dbReference type="RuleBase" id="RU362001"/>
    </source>
</evidence>
<dbReference type="Gene3D" id="1.10.287.1060">
    <property type="entry name" value="ESAT-6-like"/>
    <property type="match status" value="1"/>
</dbReference>
<comment type="caution">
    <text evidence="2">The sequence shown here is derived from an EMBL/GenBank/DDBJ whole genome shotgun (WGS) entry which is preliminary data.</text>
</comment>
<reference evidence="2" key="1">
    <citation type="journal article" date="2014" name="Int. J. Syst. Evol. Microbiol.">
        <title>Complete genome sequence of Corynebacterium casei LMG S-19264T (=DSM 44701T), isolated from a smear-ripened cheese.</title>
        <authorList>
            <consortium name="US DOE Joint Genome Institute (JGI-PGF)"/>
            <person name="Walter F."/>
            <person name="Albersmeier A."/>
            <person name="Kalinowski J."/>
            <person name="Ruckert C."/>
        </authorList>
    </citation>
    <scope>NUCLEOTIDE SEQUENCE</scope>
    <source>
        <strain evidence="2">CCM 8606</strain>
    </source>
</reference>